<reference evidence="1" key="1">
    <citation type="submission" date="2021-06" db="EMBL/GenBank/DDBJ databases">
        <authorList>
            <person name="Kallberg Y."/>
            <person name="Tangrot J."/>
            <person name="Rosling A."/>
        </authorList>
    </citation>
    <scope>NUCLEOTIDE SEQUENCE</scope>
    <source>
        <strain evidence="1">FL966</strain>
    </source>
</reference>
<proteinExistence type="predicted"/>
<comment type="caution">
    <text evidence="1">The sequence shown here is derived from an EMBL/GenBank/DDBJ whole genome shotgun (WGS) entry which is preliminary data.</text>
</comment>
<name>A0A9N9DFG6_9GLOM</name>
<dbReference type="EMBL" id="CAJVQA010006079">
    <property type="protein sequence ID" value="CAG8633774.1"/>
    <property type="molecule type" value="Genomic_DNA"/>
</dbReference>
<dbReference type="OrthoDB" id="2390522at2759"/>
<organism evidence="1 2">
    <name type="scientific">Cetraspora pellucida</name>
    <dbReference type="NCBI Taxonomy" id="1433469"/>
    <lineage>
        <taxon>Eukaryota</taxon>
        <taxon>Fungi</taxon>
        <taxon>Fungi incertae sedis</taxon>
        <taxon>Mucoromycota</taxon>
        <taxon>Glomeromycotina</taxon>
        <taxon>Glomeromycetes</taxon>
        <taxon>Diversisporales</taxon>
        <taxon>Gigasporaceae</taxon>
        <taxon>Cetraspora</taxon>
    </lineage>
</organism>
<evidence type="ECO:0000313" key="2">
    <source>
        <dbReference type="Proteomes" id="UP000789759"/>
    </source>
</evidence>
<gene>
    <name evidence="1" type="ORF">CPELLU_LOCUS8520</name>
</gene>
<dbReference type="AlphaFoldDB" id="A0A9N9DFG6"/>
<protein>
    <submittedName>
        <fullName evidence="1">23405_t:CDS:1</fullName>
    </submittedName>
</protein>
<accession>A0A9N9DFG6</accession>
<evidence type="ECO:0000313" key="1">
    <source>
        <dbReference type="EMBL" id="CAG8633774.1"/>
    </source>
</evidence>
<keyword evidence="2" id="KW-1185">Reference proteome</keyword>
<sequence>MLAQNVGLLENIYNCVEFALEEKYELYISEQTLLTYFWPKHLNTFSAKQYYYSQWFKFAGIVLPIDHFGAHLNSQGKVIDKELAIKNFYFLEKKLCDIW</sequence>
<dbReference type="Proteomes" id="UP000789759">
    <property type="component" value="Unassembled WGS sequence"/>
</dbReference>